<dbReference type="OrthoDB" id="105697at2157"/>
<dbReference type="AlphaFoldDB" id="L0K1Z7"/>
<name>L0K1Z7_9EURY</name>
<dbReference type="Proteomes" id="UP000010878">
    <property type="component" value="Chromosome"/>
</dbReference>
<dbReference type="InterPro" id="IPR006016">
    <property type="entry name" value="UspA"/>
</dbReference>
<accession>L0K1Z7</accession>
<dbReference type="Pfam" id="PF00582">
    <property type="entry name" value="Usp"/>
    <property type="match status" value="2"/>
</dbReference>
<keyword evidence="4" id="KW-1185">Reference proteome</keyword>
<dbReference type="RefSeq" id="WP_015322741.1">
    <property type="nucleotide sequence ID" value="NC_019974.1"/>
</dbReference>
<gene>
    <name evidence="3" type="ORF">Natoc_3589</name>
</gene>
<dbReference type="PRINTS" id="PR01438">
    <property type="entry name" value="UNVRSLSTRESS"/>
</dbReference>
<comment type="similarity">
    <text evidence="1">Belongs to the universal stress protein A family.</text>
</comment>
<dbReference type="InterPro" id="IPR014729">
    <property type="entry name" value="Rossmann-like_a/b/a_fold"/>
</dbReference>
<sequence>MEGDVLLATDGSDLAAAAAEHGLAVADRFGAAVRVVSVADENLGEPDRARHREFVDRIERDAHEDGLSTTTSVRSGQPSRELLADADEHDVGLIVMATHGRTGLRRWLLGSVAIAVVREAHCPVLTVNPTAADAASASEIEDVLIATDGRPGVEAAVDSGLEFAAAYGARVHAVSVVDDVHSHTSVVLEALEDVAERSTTAVAERASGRGLETQRAIERGTPHREIVDYATDRSVDLVVVGTESRTGLDRVVAGSVSQRVIGTAPVPVVSVRTLDR</sequence>
<feature type="domain" description="UspA" evidence="2">
    <location>
        <begin position="5"/>
        <end position="127"/>
    </location>
</feature>
<dbReference type="KEGG" id="nou:Natoc_3589"/>
<evidence type="ECO:0000313" key="3">
    <source>
        <dbReference type="EMBL" id="AGB39307.1"/>
    </source>
</evidence>
<evidence type="ECO:0000259" key="2">
    <source>
        <dbReference type="Pfam" id="PF00582"/>
    </source>
</evidence>
<dbReference type="Gene3D" id="3.40.50.620">
    <property type="entry name" value="HUPs"/>
    <property type="match status" value="2"/>
</dbReference>
<dbReference type="InterPro" id="IPR006015">
    <property type="entry name" value="Universal_stress_UspA"/>
</dbReference>
<organism evidence="3 4">
    <name type="scientific">Natronococcus occultus SP4</name>
    <dbReference type="NCBI Taxonomy" id="694430"/>
    <lineage>
        <taxon>Archaea</taxon>
        <taxon>Methanobacteriati</taxon>
        <taxon>Methanobacteriota</taxon>
        <taxon>Stenosarchaea group</taxon>
        <taxon>Halobacteria</taxon>
        <taxon>Halobacteriales</taxon>
        <taxon>Natrialbaceae</taxon>
        <taxon>Natronococcus</taxon>
    </lineage>
</organism>
<evidence type="ECO:0000313" key="4">
    <source>
        <dbReference type="Proteomes" id="UP000010878"/>
    </source>
</evidence>
<proteinExistence type="inferred from homology"/>
<dbReference type="PANTHER" id="PTHR46268:SF6">
    <property type="entry name" value="UNIVERSAL STRESS PROTEIN UP12"/>
    <property type="match status" value="1"/>
</dbReference>
<dbReference type="HOGENOM" id="CLU_049301_2_1_2"/>
<dbReference type="STRING" id="694430.Natoc_3589"/>
<dbReference type="SUPFAM" id="SSF52402">
    <property type="entry name" value="Adenine nucleotide alpha hydrolases-like"/>
    <property type="match status" value="2"/>
</dbReference>
<feature type="domain" description="UspA" evidence="2">
    <location>
        <begin position="141"/>
        <end position="272"/>
    </location>
</feature>
<dbReference type="CDD" id="cd00293">
    <property type="entry name" value="USP-like"/>
    <property type="match status" value="2"/>
</dbReference>
<dbReference type="eggNOG" id="arCOG00449">
    <property type="taxonomic scope" value="Archaea"/>
</dbReference>
<dbReference type="EMBL" id="CP003929">
    <property type="protein sequence ID" value="AGB39307.1"/>
    <property type="molecule type" value="Genomic_DNA"/>
</dbReference>
<reference evidence="3 4" key="1">
    <citation type="submission" date="2012-11" db="EMBL/GenBank/DDBJ databases">
        <title>FINISHED of Natronococcus occultus SP4, DSM 3396.</title>
        <authorList>
            <consortium name="DOE Joint Genome Institute"/>
            <person name="Eisen J."/>
            <person name="Huntemann M."/>
            <person name="Wei C.-L."/>
            <person name="Han J."/>
            <person name="Detter J.C."/>
            <person name="Han C."/>
            <person name="Tapia R."/>
            <person name="Chen A."/>
            <person name="Kyrpides N."/>
            <person name="Mavromatis K."/>
            <person name="Markowitz V."/>
            <person name="Szeto E."/>
            <person name="Ivanova N."/>
            <person name="Mikhailova N."/>
            <person name="Ovchinnikova G."/>
            <person name="Pagani I."/>
            <person name="Pati A."/>
            <person name="Goodwin L."/>
            <person name="Nordberg H.P."/>
            <person name="Cantor M.N."/>
            <person name="Hua S.X."/>
            <person name="Woyke T."/>
            <person name="Eisen J."/>
            <person name="Klenk H.-P."/>
            <person name="Klenk H.-P."/>
        </authorList>
    </citation>
    <scope>NUCLEOTIDE SEQUENCE [LARGE SCALE GENOMIC DNA]</scope>
    <source>
        <strain evidence="3 4">SP4</strain>
    </source>
</reference>
<dbReference type="PANTHER" id="PTHR46268">
    <property type="entry name" value="STRESS RESPONSE PROTEIN NHAX"/>
    <property type="match status" value="1"/>
</dbReference>
<evidence type="ECO:0000256" key="1">
    <source>
        <dbReference type="ARBA" id="ARBA00008791"/>
    </source>
</evidence>
<dbReference type="GeneID" id="14402275"/>
<protein>
    <submittedName>
        <fullName evidence="3">Universal stress protein UspA-like protein</fullName>
    </submittedName>
</protein>